<proteinExistence type="predicted"/>
<dbReference type="InterPro" id="IPR007712">
    <property type="entry name" value="RelE/ParE_toxin"/>
</dbReference>
<comment type="caution">
    <text evidence="2">The sequence shown here is derived from an EMBL/GenBank/DDBJ whole genome shotgun (WGS) entry which is preliminary data.</text>
</comment>
<dbReference type="Proteomes" id="UP000270261">
    <property type="component" value="Unassembled WGS sequence"/>
</dbReference>
<gene>
    <name evidence="2" type="ORF">EHV23_12445</name>
</gene>
<organism evidence="2 3">
    <name type="scientific">Lautropia dentalis</name>
    <dbReference type="NCBI Taxonomy" id="2490857"/>
    <lineage>
        <taxon>Bacteria</taxon>
        <taxon>Pseudomonadati</taxon>
        <taxon>Pseudomonadota</taxon>
        <taxon>Betaproteobacteria</taxon>
        <taxon>Burkholderiales</taxon>
        <taxon>Burkholderiaceae</taxon>
        <taxon>Lautropia</taxon>
    </lineage>
</organism>
<protein>
    <submittedName>
        <fullName evidence="2">Type II toxin-antitoxin system RelE/ParE family toxin</fullName>
    </submittedName>
</protein>
<dbReference type="RefSeq" id="WP_125096355.1">
    <property type="nucleotide sequence ID" value="NZ_RRUE01000002.1"/>
</dbReference>
<dbReference type="Gene3D" id="3.30.2310.20">
    <property type="entry name" value="RelE-like"/>
    <property type="match status" value="1"/>
</dbReference>
<evidence type="ECO:0000313" key="2">
    <source>
        <dbReference type="EMBL" id="RRN44160.1"/>
    </source>
</evidence>
<accession>A0A426FNB3</accession>
<dbReference type="InterPro" id="IPR035093">
    <property type="entry name" value="RelE/ParE_toxin_dom_sf"/>
</dbReference>
<dbReference type="EMBL" id="RRUE01000002">
    <property type="protein sequence ID" value="RRN44160.1"/>
    <property type="molecule type" value="Genomic_DNA"/>
</dbReference>
<name>A0A426FNB3_9BURK</name>
<evidence type="ECO:0000313" key="3">
    <source>
        <dbReference type="Proteomes" id="UP000270261"/>
    </source>
</evidence>
<keyword evidence="3" id="KW-1185">Reference proteome</keyword>
<sequence length="104" mass="11843">MKFMLAFSADAENSLADLHEYIARFGSPDIADRFTEGVILQCESMCTFPLRGTPRDDIRPGVRITHYRKRVTIAYTVEDGLVTILDVFYGGQDYETILRDDTDD</sequence>
<dbReference type="OrthoDB" id="9814952at2"/>
<reference evidence="2 3" key="1">
    <citation type="submission" date="2018-11" db="EMBL/GenBank/DDBJ databases">
        <title>Genome sequencing of Lautropia sp. KCOM 2505 (= ChDC F240).</title>
        <authorList>
            <person name="Kook J.-K."/>
            <person name="Park S.-N."/>
            <person name="Lim Y.K."/>
        </authorList>
    </citation>
    <scope>NUCLEOTIDE SEQUENCE [LARGE SCALE GENOMIC DNA]</scope>
    <source>
        <strain evidence="2 3">KCOM 2505</strain>
    </source>
</reference>
<keyword evidence="1" id="KW-1277">Toxin-antitoxin system</keyword>
<dbReference type="AlphaFoldDB" id="A0A426FNB3"/>
<evidence type="ECO:0000256" key="1">
    <source>
        <dbReference type="ARBA" id="ARBA00022649"/>
    </source>
</evidence>
<dbReference type="Pfam" id="PF05016">
    <property type="entry name" value="ParE_toxin"/>
    <property type="match status" value="1"/>
</dbReference>